<organism evidence="1 2">
    <name type="scientific">Flavobacterium frigoris</name>
    <dbReference type="NCBI Taxonomy" id="229204"/>
    <lineage>
        <taxon>Bacteria</taxon>
        <taxon>Pseudomonadati</taxon>
        <taxon>Bacteroidota</taxon>
        <taxon>Flavobacteriia</taxon>
        <taxon>Flavobacteriales</taxon>
        <taxon>Flavobacteriaceae</taxon>
        <taxon>Flavobacterium</taxon>
    </lineage>
</organism>
<sequence length="213" mass="25330">MKKINTFWNWFQDNNQRIKNSCNESPEKQKEILFWLCKNLSYYCREIDFIIVFPKKEYSKTEFIVTANGNSNYFQQVTLLIDNAPRLRTWKFTAFLMPTEQINKVIEELEKPYIIRENTLKAKNLNFTALDHDHETHKFEIQIYLKNYILLCNTNTLSQVICIILQNQMTQDSLSQNSSFVQLAQTANNDGELICLYDLQLYMDEINKNPNNK</sequence>
<accession>A0A1H9HZ60</accession>
<dbReference type="OrthoDB" id="1339084at2"/>
<dbReference type="EMBL" id="FOFZ01000003">
    <property type="protein sequence ID" value="SEQ67472.1"/>
    <property type="molecule type" value="Genomic_DNA"/>
</dbReference>
<evidence type="ECO:0000313" key="2">
    <source>
        <dbReference type="Proteomes" id="UP000183658"/>
    </source>
</evidence>
<evidence type="ECO:0000313" key="1">
    <source>
        <dbReference type="EMBL" id="SEQ67472.1"/>
    </source>
</evidence>
<protein>
    <submittedName>
        <fullName evidence="1">Uncharacterized protein</fullName>
    </submittedName>
</protein>
<name>A0A1H9HZ60_FLAFI</name>
<keyword evidence="2" id="KW-1185">Reference proteome</keyword>
<proteinExistence type="predicted"/>
<reference evidence="2" key="1">
    <citation type="submission" date="2016-10" db="EMBL/GenBank/DDBJ databases">
        <authorList>
            <person name="Varghese N."/>
            <person name="Submissions S."/>
        </authorList>
    </citation>
    <scope>NUCLEOTIDE SEQUENCE [LARGE SCALE GENOMIC DNA]</scope>
    <source>
        <strain evidence="2">DSM 15719</strain>
    </source>
</reference>
<dbReference type="AlphaFoldDB" id="A0A1H9HZ60"/>
<gene>
    <name evidence="1" type="ORF">SAMN05444355_103303</name>
</gene>
<dbReference type="Proteomes" id="UP000183658">
    <property type="component" value="Unassembled WGS sequence"/>
</dbReference>
<dbReference type="RefSeq" id="WP_074722607.1">
    <property type="nucleotide sequence ID" value="NZ_CBCRVS010000012.1"/>
</dbReference>